<dbReference type="EMBL" id="ML208814">
    <property type="protein sequence ID" value="TFK60198.1"/>
    <property type="molecule type" value="Genomic_DNA"/>
</dbReference>
<evidence type="ECO:0000313" key="2">
    <source>
        <dbReference type="Proteomes" id="UP000308600"/>
    </source>
</evidence>
<keyword evidence="2" id="KW-1185">Reference proteome</keyword>
<evidence type="ECO:0000313" key="1">
    <source>
        <dbReference type="EMBL" id="TFK60198.1"/>
    </source>
</evidence>
<dbReference type="Proteomes" id="UP000308600">
    <property type="component" value="Unassembled WGS sequence"/>
</dbReference>
<name>A0ACD3A2Z9_9AGAR</name>
<sequence length="176" mass="19333">MPEMPISVPDELHRFYAHLQRMEVNVGVLQKDVASGIQSLLECKTMLAGLSANLKVLRSRIDEAVVGHEALEVCAAQLEKHGKLDIMRSTLLKRVTKDLPAQTPATTSTASTGTRIASEHGQRKRPRSQGEYRLALILPCLILHSLLTVYLLLLTNPSHFFPGEPSTETGSYHLGG</sequence>
<reference evidence="1 2" key="1">
    <citation type="journal article" date="2019" name="Nat. Ecol. Evol.">
        <title>Megaphylogeny resolves global patterns of mushroom evolution.</title>
        <authorList>
            <person name="Varga T."/>
            <person name="Krizsan K."/>
            <person name="Foldi C."/>
            <person name="Dima B."/>
            <person name="Sanchez-Garcia M."/>
            <person name="Sanchez-Ramirez S."/>
            <person name="Szollosi G.J."/>
            <person name="Szarkandi J.G."/>
            <person name="Papp V."/>
            <person name="Albert L."/>
            <person name="Andreopoulos W."/>
            <person name="Angelini C."/>
            <person name="Antonin V."/>
            <person name="Barry K.W."/>
            <person name="Bougher N.L."/>
            <person name="Buchanan P."/>
            <person name="Buyck B."/>
            <person name="Bense V."/>
            <person name="Catcheside P."/>
            <person name="Chovatia M."/>
            <person name="Cooper J."/>
            <person name="Damon W."/>
            <person name="Desjardin D."/>
            <person name="Finy P."/>
            <person name="Geml J."/>
            <person name="Haridas S."/>
            <person name="Hughes K."/>
            <person name="Justo A."/>
            <person name="Karasinski D."/>
            <person name="Kautmanova I."/>
            <person name="Kiss B."/>
            <person name="Kocsube S."/>
            <person name="Kotiranta H."/>
            <person name="LaButti K.M."/>
            <person name="Lechner B.E."/>
            <person name="Liimatainen K."/>
            <person name="Lipzen A."/>
            <person name="Lukacs Z."/>
            <person name="Mihaltcheva S."/>
            <person name="Morgado L.N."/>
            <person name="Niskanen T."/>
            <person name="Noordeloos M.E."/>
            <person name="Ohm R.A."/>
            <person name="Ortiz-Santana B."/>
            <person name="Ovrebo C."/>
            <person name="Racz N."/>
            <person name="Riley R."/>
            <person name="Savchenko A."/>
            <person name="Shiryaev A."/>
            <person name="Soop K."/>
            <person name="Spirin V."/>
            <person name="Szebenyi C."/>
            <person name="Tomsovsky M."/>
            <person name="Tulloss R.E."/>
            <person name="Uehling J."/>
            <person name="Grigoriev I.V."/>
            <person name="Vagvolgyi C."/>
            <person name="Papp T."/>
            <person name="Martin F.M."/>
            <person name="Miettinen O."/>
            <person name="Hibbett D.S."/>
            <person name="Nagy L.G."/>
        </authorList>
    </citation>
    <scope>NUCLEOTIDE SEQUENCE [LARGE SCALE GENOMIC DNA]</scope>
    <source>
        <strain evidence="1 2">NL-1719</strain>
    </source>
</reference>
<accession>A0ACD3A2Z9</accession>
<gene>
    <name evidence="1" type="ORF">BDN72DRAFT_905179</name>
</gene>
<proteinExistence type="predicted"/>
<protein>
    <submittedName>
        <fullName evidence="1">Uncharacterized protein</fullName>
    </submittedName>
</protein>
<organism evidence="1 2">
    <name type="scientific">Pluteus cervinus</name>
    <dbReference type="NCBI Taxonomy" id="181527"/>
    <lineage>
        <taxon>Eukaryota</taxon>
        <taxon>Fungi</taxon>
        <taxon>Dikarya</taxon>
        <taxon>Basidiomycota</taxon>
        <taxon>Agaricomycotina</taxon>
        <taxon>Agaricomycetes</taxon>
        <taxon>Agaricomycetidae</taxon>
        <taxon>Agaricales</taxon>
        <taxon>Pluteineae</taxon>
        <taxon>Pluteaceae</taxon>
        <taxon>Pluteus</taxon>
    </lineage>
</organism>